<dbReference type="SUPFAM" id="SSF55154">
    <property type="entry name" value="CYTH-like phosphatases"/>
    <property type="match status" value="1"/>
</dbReference>
<name>A0ABS9NLK5_9NEIS</name>
<dbReference type="Gene3D" id="2.40.320.10">
    <property type="entry name" value="Hypothetical Protein Pfu-838710-001"/>
    <property type="match status" value="1"/>
</dbReference>
<reference evidence="2 3" key="1">
    <citation type="submission" date="2022-02" db="EMBL/GenBank/DDBJ databases">
        <title>Genome sequence data of Kingella unionensis sp. nov. strain CICC 24913 (CCUG 75125).</title>
        <authorList>
            <person name="Xiao M."/>
        </authorList>
    </citation>
    <scope>NUCLEOTIDE SEQUENCE [LARGE SCALE GENOMIC DNA]</scope>
    <source>
        <strain evidence="2 3">CICC 24913</strain>
    </source>
</reference>
<gene>
    <name evidence="2" type="ORF">MB824_04095</name>
</gene>
<accession>A0ABS9NLK5</accession>
<dbReference type="Proteomes" id="UP001298424">
    <property type="component" value="Unassembled WGS sequence"/>
</dbReference>
<comment type="caution">
    <text evidence="2">The sequence shown here is derived from an EMBL/GenBank/DDBJ whole genome shotgun (WGS) entry which is preliminary data.</text>
</comment>
<evidence type="ECO:0000259" key="1">
    <source>
        <dbReference type="PROSITE" id="PS51707"/>
    </source>
</evidence>
<dbReference type="SMART" id="SM01118">
    <property type="entry name" value="CYTH"/>
    <property type="match status" value="1"/>
</dbReference>
<evidence type="ECO:0000313" key="3">
    <source>
        <dbReference type="Proteomes" id="UP001298424"/>
    </source>
</evidence>
<dbReference type="InterPro" id="IPR012042">
    <property type="entry name" value="NeuTTM/CthTTM-like"/>
</dbReference>
<evidence type="ECO:0000313" key="2">
    <source>
        <dbReference type="EMBL" id="MCG6503678.1"/>
    </source>
</evidence>
<dbReference type="PANTHER" id="PTHR40114">
    <property type="entry name" value="SLR0698 PROTEIN"/>
    <property type="match status" value="1"/>
</dbReference>
<feature type="domain" description="CYTH" evidence="1">
    <location>
        <begin position="3"/>
        <end position="148"/>
    </location>
</feature>
<sequence>MSHIEIERRFLIRNDSWRQLAGEPQRLEQGYMSVDQACSVRVRLCGEQAWLTVKGYISDLSRSEFEYPVPPADARQMLALCPFRLQKLRYRIALDGAVFEIDEYLGDNAPLLLAEIELPHENAAYPQPEWLGREVSSDPRFTNAYLSKHPYPQWMDQE</sequence>
<dbReference type="CDD" id="cd07891">
    <property type="entry name" value="CYTH-like_CthTTM-like_1"/>
    <property type="match status" value="1"/>
</dbReference>
<dbReference type="PIRSF" id="PIRSF016487">
    <property type="entry name" value="CYTH_UCP016487"/>
    <property type="match status" value="1"/>
</dbReference>
<dbReference type="InterPro" id="IPR033469">
    <property type="entry name" value="CYTH-like_dom_sf"/>
</dbReference>
<dbReference type="EMBL" id="JAKOOW010000017">
    <property type="protein sequence ID" value="MCG6503678.1"/>
    <property type="molecule type" value="Genomic_DNA"/>
</dbReference>
<protein>
    <submittedName>
        <fullName evidence="2">CYTH domain-containing protein</fullName>
    </submittedName>
</protein>
<dbReference type="Pfam" id="PF01928">
    <property type="entry name" value="CYTH"/>
    <property type="match status" value="1"/>
</dbReference>
<proteinExistence type="predicted"/>
<dbReference type="PANTHER" id="PTHR40114:SF1">
    <property type="entry name" value="SLR0698 PROTEIN"/>
    <property type="match status" value="1"/>
</dbReference>
<organism evidence="2 3">
    <name type="scientific">Kingella pumchi</name>
    <dbReference type="NCBI Taxonomy" id="2779506"/>
    <lineage>
        <taxon>Bacteria</taxon>
        <taxon>Pseudomonadati</taxon>
        <taxon>Pseudomonadota</taxon>
        <taxon>Betaproteobacteria</taxon>
        <taxon>Neisseriales</taxon>
        <taxon>Neisseriaceae</taxon>
        <taxon>Kingella</taxon>
    </lineage>
</organism>
<keyword evidence="3" id="KW-1185">Reference proteome</keyword>
<dbReference type="InterPro" id="IPR023577">
    <property type="entry name" value="CYTH_domain"/>
</dbReference>
<dbReference type="RefSeq" id="WP_238746210.1">
    <property type="nucleotide sequence ID" value="NZ_JAKOOW010000017.1"/>
</dbReference>
<dbReference type="PROSITE" id="PS51707">
    <property type="entry name" value="CYTH"/>
    <property type="match status" value="1"/>
</dbReference>